<reference evidence="1 2" key="2">
    <citation type="journal article" date="2018" name="New Phytol.">
        <title>High intraspecific genome diversity in the model arbuscular mycorrhizal symbiont Rhizophagus irregularis.</title>
        <authorList>
            <person name="Chen E.C.H."/>
            <person name="Morin E."/>
            <person name="Beaudet D."/>
            <person name="Noel J."/>
            <person name="Yildirir G."/>
            <person name="Ndikumana S."/>
            <person name="Charron P."/>
            <person name="St-Onge C."/>
            <person name="Giorgi J."/>
            <person name="Kruger M."/>
            <person name="Marton T."/>
            <person name="Ropars J."/>
            <person name="Grigoriev I.V."/>
            <person name="Hainaut M."/>
            <person name="Henrissat B."/>
            <person name="Roux C."/>
            <person name="Martin F."/>
            <person name="Corradi N."/>
        </authorList>
    </citation>
    <scope>NUCLEOTIDE SEQUENCE [LARGE SCALE GENOMIC DNA]</scope>
    <source>
        <strain evidence="1 2">DAOM 197198</strain>
    </source>
</reference>
<accession>A0A2P4QQ38</accession>
<dbReference type="EMBL" id="AUPC02000022">
    <property type="protein sequence ID" value="POG79750.1"/>
    <property type="molecule type" value="Genomic_DNA"/>
</dbReference>
<reference evidence="1 2" key="1">
    <citation type="journal article" date="2013" name="Proc. Natl. Acad. Sci. U.S.A.">
        <title>Genome of an arbuscular mycorrhizal fungus provides insight into the oldest plant symbiosis.</title>
        <authorList>
            <person name="Tisserant E."/>
            <person name="Malbreil M."/>
            <person name="Kuo A."/>
            <person name="Kohler A."/>
            <person name="Symeonidi A."/>
            <person name="Balestrini R."/>
            <person name="Charron P."/>
            <person name="Duensing N."/>
            <person name="Frei Dit Frey N."/>
            <person name="Gianinazzi-Pearson V."/>
            <person name="Gilbert L.B."/>
            <person name="Handa Y."/>
            <person name="Herr J.R."/>
            <person name="Hijri M."/>
            <person name="Koul R."/>
            <person name="Kawaguchi M."/>
            <person name="Krajinski F."/>
            <person name="Lammers P.J."/>
            <person name="Masclaux F.G."/>
            <person name="Murat C."/>
            <person name="Morin E."/>
            <person name="Ndikumana S."/>
            <person name="Pagni M."/>
            <person name="Petitpierre D."/>
            <person name="Requena N."/>
            <person name="Rosikiewicz P."/>
            <person name="Riley R."/>
            <person name="Saito K."/>
            <person name="San Clemente H."/>
            <person name="Shapiro H."/>
            <person name="van Tuinen D."/>
            <person name="Becard G."/>
            <person name="Bonfante P."/>
            <person name="Paszkowski U."/>
            <person name="Shachar-Hill Y.Y."/>
            <person name="Tuskan G.A."/>
            <person name="Young P.W."/>
            <person name="Sanders I.R."/>
            <person name="Henrissat B."/>
            <person name="Rensing S.A."/>
            <person name="Grigoriev I.V."/>
            <person name="Corradi N."/>
            <person name="Roux C."/>
            <person name="Martin F."/>
        </authorList>
    </citation>
    <scope>NUCLEOTIDE SEQUENCE [LARGE SCALE GENOMIC DNA]</scope>
    <source>
        <strain evidence="1 2">DAOM 197198</strain>
    </source>
</reference>
<sequence length="74" mass="8474">NPTFELIQRSSSSNVRVNQTFELIQRSSRVYPTFELIQRSSSSNVRANPTYVPTEKLIFDNSSPPKFPVLCKPK</sequence>
<dbReference type="AlphaFoldDB" id="A0A2P4QQ38"/>
<evidence type="ECO:0000313" key="2">
    <source>
        <dbReference type="Proteomes" id="UP000018888"/>
    </source>
</evidence>
<name>A0A2P4QQ38_RHIID</name>
<protein>
    <submittedName>
        <fullName evidence="1">Uncharacterized protein</fullName>
    </submittedName>
</protein>
<gene>
    <name evidence="1" type="ORF">GLOIN_2v1522964</name>
</gene>
<organism evidence="1 2">
    <name type="scientific">Rhizophagus irregularis (strain DAOM 181602 / DAOM 197198 / MUCL 43194)</name>
    <name type="common">Arbuscular mycorrhizal fungus</name>
    <name type="synonym">Glomus intraradices</name>
    <dbReference type="NCBI Taxonomy" id="747089"/>
    <lineage>
        <taxon>Eukaryota</taxon>
        <taxon>Fungi</taxon>
        <taxon>Fungi incertae sedis</taxon>
        <taxon>Mucoromycota</taxon>
        <taxon>Glomeromycotina</taxon>
        <taxon>Glomeromycetes</taxon>
        <taxon>Glomerales</taxon>
        <taxon>Glomeraceae</taxon>
        <taxon>Rhizophagus</taxon>
    </lineage>
</organism>
<evidence type="ECO:0000313" key="1">
    <source>
        <dbReference type="EMBL" id="POG79750.1"/>
    </source>
</evidence>
<feature type="non-terminal residue" evidence="1">
    <location>
        <position position="1"/>
    </location>
</feature>
<keyword evidence="2" id="KW-1185">Reference proteome</keyword>
<proteinExistence type="predicted"/>
<comment type="caution">
    <text evidence="1">The sequence shown here is derived from an EMBL/GenBank/DDBJ whole genome shotgun (WGS) entry which is preliminary data.</text>
</comment>
<dbReference type="Proteomes" id="UP000018888">
    <property type="component" value="Unassembled WGS sequence"/>
</dbReference>